<evidence type="ECO:0000313" key="2">
    <source>
        <dbReference type="EMBL" id="MFD1063749.1"/>
    </source>
</evidence>
<sequence length="71" mass="8143">MKLSRFINILCIVTGGAIAIYSQAEKQQNEYLLIGGIVLLMFGLYRLSRNVPSKFENREEETFVKTENDND</sequence>
<keyword evidence="1" id="KW-0472">Membrane</keyword>
<feature type="transmembrane region" description="Helical" evidence="1">
    <location>
        <begin position="30"/>
        <end position="48"/>
    </location>
</feature>
<name>A0ABW3N9S6_9FLAO</name>
<keyword evidence="3" id="KW-1185">Reference proteome</keyword>
<keyword evidence="1" id="KW-1133">Transmembrane helix</keyword>
<evidence type="ECO:0000256" key="1">
    <source>
        <dbReference type="SAM" id="Phobius"/>
    </source>
</evidence>
<keyword evidence="1" id="KW-0812">Transmembrane</keyword>
<proteinExistence type="predicted"/>
<gene>
    <name evidence="2" type="ORF">ACFQ1Q_10875</name>
</gene>
<protein>
    <submittedName>
        <fullName evidence="2">Uncharacterized protein</fullName>
    </submittedName>
</protein>
<evidence type="ECO:0000313" key="3">
    <source>
        <dbReference type="Proteomes" id="UP001597013"/>
    </source>
</evidence>
<reference evidence="3" key="1">
    <citation type="journal article" date="2019" name="Int. J. Syst. Evol. Microbiol.">
        <title>The Global Catalogue of Microorganisms (GCM) 10K type strain sequencing project: providing services to taxonomists for standard genome sequencing and annotation.</title>
        <authorList>
            <consortium name="The Broad Institute Genomics Platform"/>
            <consortium name="The Broad Institute Genome Sequencing Center for Infectious Disease"/>
            <person name="Wu L."/>
            <person name="Ma J."/>
        </authorList>
    </citation>
    <scope>NUCLEOTIDE SEQUENCE [LARGE SCALE GENOMIC DNA]</scope>
    <source>
        <strain evidence="3">CCUG 62215</strain>
    </source>
</reference>
<dbReference type="Proteomes" id="UP001597013">
    <property type="component" value="Unassembled WGS sequence"/>
</dbReference>
<dbReference type="RefSeq" id="WP_386131182.1">
    <property type="nucleotide sequence ID" value="NZ_JBHTJL010000015.1"/>
</dbReference>
<feature type="transmembrane region" description="Helical" evidence="1">
    <location>
        <begin position="7"/>
        <end position="24"/>
    </location>
</feature>
<dbReference type="EMBL" id="JBHTJL010000015">
    <property type="protein sequence ID" value="MFD1063749.1"/>
    <property type="molecule type" value="Genomic_DNA"/>
</dbReference>
<comment type="caution">
    <text evidence="2">The sequence shown here is derived from an EMBL/GenBank/DDBJ whole genome shotgun (WGS) entry which is preliminary data.</text>
</comment>
<accession>A0ABW3N9S6</accession>
<organism evidence="2 3">
    <name type="scientific">Winogradskyella litorisediminis</name>
    <dbReference type="NCBI Taxonomy" id="1156618"/>
    <lineage>
        <taxon>Bacteria</taxon>
        <taxon>Pseudomonadati</taxon>
        <taxon>Bacteroidota</taxon>
        <taxon>Flavobacteriia</taxon>
        <taxon>Flavobacteriales</taxon>
        <taxon>Flavobacteriaceae</taxon>
        <taxon>Winogradskyella</taxon>
    </lineage>
</organism>